<dbReference type="Gene3D" id="1.10.510.10">
    <property type="entry name" value="Transferase(Phosphotransferase) domain 1"/>
    <property type="match status" value="1"/>
</dbReference>
<dbReference type="CDD" id="cd07845">
    <property type="entry name" value="STKc_CDK10"/>
    <property type="match status" value="1"/>
</dbReference>
<organism evidence="13 14">
    <name type="scientific">Aphis glycines</name>
    <name type="common">Soybean aphid</name>
    <dbReference type="NCBI Taxonomy" id="307491"/>
    <lineage>
        <taxon>Eukaryota</taxon>
        <taxon>Metazoa</taxon>
        <taxon>Ecdysozoa</taxon>
        <taxon>Arthropoda</taxon>
        <taxon>Hexapoda</taxon>
        <taxon>Insecta</taxon>
        <taxon>Pterygota</taxon>
        <taxon>Neoptera</taxon>
        <taxon>Paraneoptera</taxon>
        <taxon>Hemiptera</taxon>
        <taxon>Sternorrhyncha</taxon>
        <taxon>Aphidomorpha</taxon>
        <taxon>Aphidoidea</taxon>
        <taxon>Aphididae</taxon>
        <taxon>Aphidini</taxon>
        <taxon>Aphis</taxon>
        <taxon>Aphis</taxon>
    </lineage>
</organism>
<protein>
    <recommendedName>
        <fullName evidence="2">cyclin-dependent kinase</fullName>
        <ecNumber evidence="2">2.7.11.22</ecNumber>
    </recommendedName>
</protein>
<dbReference type="GO" id="GO:0007346">
    <property type="term" value="P:regulation of mitotic cell cycle"/>
    <property type="evidence" value="ECO:0007669"/>
    <property type="project" value="InterPro"/>
</dbReference>
<dbReference type="InterPro" id="IPR000719">
    <property type="entry name" value="Prot_kinase_dom"/>
</dbReference>
<dbReference type="FunFam" id="1.10.510.10:FF:000533">
    <property type="entry name" value="cyclin-dependent kinase 10"/>
    <property type="match status" value="1"/>
</dbReference>
<evidence type="ECO:0000256" key="9">
    <source>
        <dbReference type="ARBA" id="ARBA00048367"/>
    </source>
</evidence>
<dbReference type="GO" id="GO:0040019">
    <property type="term" value="P:positive regulation of embryonic development"/>
    <property type="evidence" value="ECO:0007669"/>
    <property type="project" value="UniProtKB-ARBA"/>
</dbReference>
<dbReference type="EC" id="2.7.11.22" evidence="2"/>
<dbReference type="InterPro" id="IPR017441">
    <property type="entry name" value="Protein_kinase_ATP_BS"/>
</dbReference>
<dbReference type="InterPro" id="IPR011009">
    <property type="entry name" value="Kinase-like_dom_sf"/>
</dbReference>
<dbReference type="AlphaFoldDB" id="A0A6G0T1T4"/>
<dbReference type="PANTHER" id="PTHR24056">
    <property type="entry name" value="CELL DIVISION PROTEIN KINASE"/>
    <property type="match status" value="1"/>
</dbReference>
<keyword evidence="7 10" id="KW-0067">ATP-binding</keyword>
<reference evidence="13 14" key="1">
    <citation type="submission" date="2019-08" db="EMBL/GenBank/DDBJ databases">
        <title>The genome of the soybean aphid Biotype 1, its phylome, world population structure and adaptation to the North American continent.</title>
        <authorList>
            <person name="Giordano R."/>
            <person name="Donthu R.K."/>
            <person name="Hernandez A.G."/>
            <person name="Wright C.L."/>
            <person name="Zimin A.V."/>
        </authorList>
    </citation>
    <scope>NUCLEOTIDE SEQUENCE [LARGE SCALE GENOMIC DNA]</scope>
    <source>
        <tissue evidence="13">Whole aphids</tissue>
    </source>
</reference>
<dbReference type="PANTHER" id="PTHR24056:SF508">
    <property type="entry name" value="CYCLIN-DEPENDENT KINASE 10"/>
    <property type="match status" value="1"/>
</dbReference>
<dbReference type="PROSITE" id="PS50011">
    <property type="entry name" value="PROTEIN_KINASE_DOM"/>
    <property type="match status" value="1"/>
</dbReference>
<accession>A0A6G0T1T4</accession>
<dbReference type="PROSITE" id="PS00107">
    <property type="entry name" value="PROTEIN_KINASE_ATP"/>
    <property type="match status" value="1"/>
</dbReference>
<comment type="catalytic activity">
    <reaction evidence="8">
        <text>L-threonyl-[protein] + ATP = O-phospho-L-threonyl-[protein] + ADP + H(+)</text>
        <dbReference type="Rhea" id="RHEA:46608"/>
        <dbReference type="Rhea" id="RHEA-COMP:11060"/>
        <dbReference type="Rhea" id="RHEA-COMP:11605"/>
        <dbReference type="ChEBI" id="CHEBI:15378"/>
        <dbReference type="ChEBI" id="CHEBI:30013"/>
        <dbReference type="ChEBI" id="CHEBI:30616"/>
        <dbReference type="ChEBI" id="CHEBI:61977"/>
        <dbReference type="ChEBI" id="CHEBI:456216"/>
        <dbReference type="EC" id="2.7.11.22"/>
    </reaction>
</comment>
<dbReference type="GO" id="GO:0005524">
    <property type="term" value="F:ATP binding"/>
    <property type="evidence" value="ECO:0007669"/>
    <property type="project" value="UniProtKB-UniRule"/>
</dbReference>
<evidence type="ECO:0000259" key="12">
    <source>
        <dbReference type="PROSITE" id="PS50011"/>
    </source>
</evidence>
<dbReference type="SMART" id="SM00220">
    <property type="entry name" value="S_TKc"/>
    <property type="match status" value="1"/>
</dbReference>
<evidence type="ECO:0000256" key="2">
    <source>
        <dbReference type="ARBA" id="ARBA00012425"/>
    </source>
</evidence>
<evidence type="ECO:0000313" key="13">
    <source>
        <dbReference type="EMBL" id="KAE9524610.1"/>
    </source>
</evidence>
<gene>
    <name evidence="13" type="ORF">AGLY_014660</name>
</gene>
<evidence type="ECO:0000256" key="7">
    <source>
        <dbReference type="ARBA" id="ARBA00022840"/>
    </source>
</evidence>
<keyword evidence="14" id="KW-1185">Reference proteome</keyword>
<keyword evidence="5 10" id="KW-0547">Nucleotide-binding</keyword>
<evidence type="ECO:0000256" key="4">
    <source>
        <dbReference type="ARBA" id="ARBA00022679"/>
    </source>
</evidence>
<sequence>MGKSKKKHSKKSKKEKTVEFGGIKKSKQVLADYDPTGPVTLSGSLYSFRELKPIPIPEKDLLGRCRFVAEFEKLNRIGEGTYGVVYRAKDSKSPLEKIVALKKVRMENEKEGLPMSALREISLLLKCDHENIVRLQEVLVGRSLDSIFLSMEYCEHDLSSLLDNMATAFTESQVKCIFLQLLKGLKYLHSNFIIHRDLKVSNLLITDKGCVKIADFGLARFFGVPPKKMTAKVVTLWYRAPEVLLGSPKLTTAIDMWATACIFAELLLHKPLLPGRTEIHQLDLICQLLGTPNASIWPEIDTLPALKNFTLRPQPYNNIRPKFPWLSDAGIRLLNFLFMYEPSRRGTAEECLQSSYFVEPPLRNDLFFSSDPKLMPTFPQHRNLKLKKPSHQPKVCQTIPPVVPSLTDLLSWK</sequence>
<dbReference type="Pfam" id="PF00069">
    <property type="entry name" value="Pkinase"/>
    <property type="match status" value="1"/>
</dbReference>
<dbReference type="InterPro" id="IPR008271">
    <property type="entry name" value="Ser/Thr_kinase_AS"/>
</dbReference>
<dbReference type="Gene3D" id="3.30.200.20">
    <property type="entry name" value="Phosphorylase Kinase, domain 1"/>
    <property type="match status" value="1"/>
</dbReference>
<comment type="similarity">
    <text evidence="1">Belongs to the protein kinase superfamily. CMGC Ser/Thr protein kinase family. CDC2/CDKX subfamily.</text>
</comment>
<name>A0A6G0T1T4_APHGL</name>
<feature type="binding site" evidence="10">
    <location>
        <position position="102"/>
    </location>
    <ligand>
        <name>ATP</name>
        <dbReference type="ChEBI" id="CHEBI:30616"/>
    </ligand>
</feature>
<keyword evidence="4" id="KW-0808">Transferase</keyword>
<comment type="catalytic activity">
    <reaction evidence="9">
        <text>L-seryl-[protein] + ATP = O-phospho-L-seryl-[protein] + ADP + H(+)</text>
        <dbReference type="Rhea" id="RHEA:17989"/>
        <dbReference type="Rhea" id="RHEA-COMP:9863"/>
        <dbReference type="Rhea" id="RHEA-COMP:11604"/>
        <dbReference type="ChEBI" id="CHEBI:15378"/>
        <dbReference type="ChEBI" id="CHEBI:29999"/>
        <dbReference type="ChEBI" id="CHEBI:30616"/>
        <dbReference type="ChEBI" id="CHEBI:83421"/>
        <dbReference type="ChEBI" id="CHEBI:456216"/>
        <dbReference type="EC" id="2.7.11.22"/>
    </reaction>
</comment>
<keyword evidence="3 11" id="KW-0723">Serine/threonine-protein kinase</keyword>
<feature type="domain" description="Protein kinase" evidence="12">
    <location>
        <begin position="71"/>
        <end position="357"/>
    </location>
</feature>
<dbReference type="EMBL" id="VYZN01000065">
    <property type="protein sequence ID" value="KAE9524610.1"/>
    <property type="molecule type" value="Genomic_DNA"/>
</dbReference>
<dbReference type="SUPFAM" id="SSF56112">
    <property type="entry name" value="Protein kinase-like (PK-like)"/>
    <property type="match status" value="1"/>
</dbReference>
<evidence type="ECO:0000256" key="11">
    <source>
        <dbReference type="RuleBase" id="RU000304"/>
    </source>
</evidence>
<evidence type="ECO:0000256" key="1">
    <source>
        <dbReference type="ARBA" id="ARBA00006485"/>
    </source>
</evidence>
<proteinExistence type="inferred from homology"/>
<keyword evidence="6" id="KW-0418">Kinase</keyword>
<dbReference type="Proteomes" id="UP000475862">
    <property type="component" value="Unassembled WGS sequence"/>
</dbReference>
<evidence type="ECO:0000313" key="14">
    <source>
        <dbReference type="Proteomes" id="UP000475862"/>
    </source>
</evidence>
<evidence type="ECO:0000256" key="10">
    <source>
        <dbReference type="PROSITE-ProRule" id="PRU10141"/>
    </source>
</evidence>
<dbReference type="PROSITE" id="PS00108">
    <property type="entry name" value="PROTEIN_KINASE_ST"/>
    <property type="match status" value="1"/>
</dbReference>
<dbReference type="OrthoDB" id="1732493at2759"/>
<dbReference type="GO" id="GO:0005634">
    <property type="term" value="C:nucleus"/>
    <property type="evidence" value="ECO:0007669"/>
    <property type="project" value="TreeGrafter"/>
</dbReference>
<dbReference type="GO" id="GO:0004693">
    <property type="term" value="F:cyclin-dependent protein serine/threonine kinase activity"/>
    <property type="evidence" value="ECO:0007669"/>
    <property type="project" value="UniProtKB-EC"/>
</dbReference>
<evidence type="ECO:0000256" key="8">
    <source>
        <dbReference type="ARBA" id="ARBA00047811"/>
    </source>
</evidence>
<dbReference type="InterPro" id="IPR050108">
    <property type="entry name" value="CDK"/>
</dbReference>
<evidence type="ECO:0000256" key="5">
    <source>
        <dbReference type="ARBA" id="ARBA00022741"/>
    </source>
</evidence>
<evidence type="ECO:0000256" key="3">
    <source>
        <dbReference type="ARBA" id="ARBA00022527"/>
    </source>
</evidence>
<dbReference type="FunFam" id="3.30.200.20:FF:000054">
    <property type="entry name" value="Cyclin-dependent kinase 11B"/>
    <property type="match status" value="1"/>
</dbReference>
<evidence type="ECO:0000256" key="6">
    <source>
        <dbReference type="ARBA" id="ARBA00022777"/>
    </source>
</evidence>
<dbReference type="InterPro" id="IPR044093">
    <property type="entry name" value="STKc_CDK10"/>
</dbReference>
<comment type="caution">
    <text evidence="13">The sequence shown here is derived from an EMBL/GenBank/DDBJ whole genome shotgun (WGS) entry which is preliminary data.</text>
</comment>